<reference evidence="1 2" key="1">
    <citation type="journal article" date="2016" name="Mol. Biol. Evol.">
        <title>Comparative Genomics of Early-Diverging Mushroom-Forming Fungi Provides Insights into the Origins of Lignocellulose Decay Capabilities.</title>
        <authorList>
            <person name="Nagy L.G."/>
            <person name="Riley R."/>
            <person name="Tritt A."/>
            <person name="Adam C."/>
            <person name="Daum C."/>
            <person name="Floudas D."/>
            <person name="Sun H."/>
            <person name="Yadav J.S."/>
            <person name="Pangilinan J."/>
            <person name="Larsson K.H."/>
            <person name="Matsuura K."/>
            <person name="Barry K."/>
            <person name="Labutti K."/>
            <person name="Kuo R."/>
            <person name="Ohm R.A."/>
            <person name="Bhattacharya S.S."/>
            <person name="Shirouzu T."/>
            <person name="Yoshinaga Y."/>
            <person name="Martin F.M."/>
            <person name="Grigoriev I.V."/>
            <person name="Hibbett D.S."/>
        </authorList>
    </citation>
    <scope>NUCLEOTIDE SEQUENCE [LARGE SCALE GENOMIC DNA]</scope>
    <source>
        <strain evidence="1 2">HHB12029</strain>
    </source>
</reference>
<accession>A0A165CIX0</accession>
<evidence type="ECO:0000313" key="1">
    <source>
        <dbReference type="EMBL" id="KZV82551.1"/>
    </source>
</evidence>
<dbReference type="AlphaFoldDB" id="A0A165CIX0"/>
<gene>
    <name evidence="1" type="ORF">EXIGLDRAFT_729530</name>
</gene>
<dbReference type="InParanoid" id="A0A165CIX0"/>
<protein>
    <submittedName>
        <fullName evidence="1">Uncharacterized protein</fullName>
    </submittedName>
</protein>
<proteinExistence type="predicted"/>
<dbReference type="OrthoDB" id="3003433at2759"/>
<dbReference type="Proteomes" id="UP000077266">
    <property type="component" value="Unassembled WGS sequence"/>
</dbReference>
<keyword evidence="2" id="KW-1185">Reference proteome</keyword>
<dbReference type="EMBL" id="KV426316">
    <property type="protein sequence ID" value="KZV82551.1"/>
    <property type="molecule type" value="Genomic_DNA"/>
</dbReference>
<name>A0A165CIX0_EXIGL</name>
<sequence length="538" mass="59476">MDPTTTASQSTRLDYYLADLPWVQGYKLGYGLNAVTGGVTTLPGVHLAPGITSTTLPKSPPSTTTTICMLSSAEEFKSKLGVSFGTSLNLLPLDCSTGAFASVKSLATVSATSKSMLVLYRRTWQDDDTEITWELTADAEALALADADAFRKTYGDYFIAGARWGTEFLAVATCTCTSATKAEQMESVLKAAVRQGAGIKFDLDIAARTDKELSSLNVDICINILSKGGAFGSDVPRGSAQSNINETVWSFVDLASLLETVKHDNGETGDRICALLRHYSVAVAHIPSNVIQPTVPIPYDVFEDIELLRNTVLDCGLLSNNLPTFLADGIVPSLKRRVMSFQRKIHRAQDVVATDAVLRAQLLQTGTALLKELAKFHEVHGRFYKLLRECQKEPGNKRHYERDSYGCGWNTVHSRPNLVIEEGASIDVNIHAWWPANNRKALLQKPVDGHIVGWMVEAHEPQLGSWRQLSASIILASQGMITCRREHAWRTWFRSCRWTFRIFVVRKNEFLDLFFQQSDHENKAGMMTLQTAPTKTPV</sequence>
<evidence type="ECO:0000313" key="2">
    <source>
        <dbReference type="Proteomes" id="UP000077266"/>
    </source>
</evidence>
<organism evidence="1 2">
    <name type="scientific">Exidia glandulosa HHB12029</name>
    <dbReference type="NCBI Taxonomy" id="1314781"/>
    <lineage>
        <taxon>Eukaryota</taxon>
        <taxon>Fungi</taxon>
        <taxon>Dikarya</taxon>
        <taxon>Basidiomycota</taxon>
        <taxon>Agaricomycotina</taxon>
        <taxon>Agaricomycetes</taxon>
        <taxon>Auriculariales</taxon>
        <taxon>Exidiaceae</taxon>
        <taxon>Exidia</taxon>
    </lineage>
</organism>